<dbReference type="InterPro" id="IPR001841">
    <property type="entry name" value="Znf_RING"/>
</dbReference>
<evidence type="ECO:0000256" key="16">
    <source>
        <dbReference type="SAM" id="MobiDB-lite"/>
    </source>
</evidence>
<evidence type="ECO:0000259" key="17">
    <source>
        <dbReference type="PROSITE" id="PS50089"/>
    </source>
</evidence>
<feature type="compositionally biased region" description="Basic and acidic residues" evidence="16">
    <location>
        <begin position="1"/>
        <end position="18"/>
    </location>
</feature>
<feature type="compositionally biased region" description="Low complexity" evidence="16">
    <location>
        <begin position="22"/>
        <end position="34"/>
    </location>
</feature>
<keyword evidence="10" id="KW-0677">Repeat</keyword>
<dbReference type="RefSeq" id="XP_009785494.1">
    <property type="nucleotide sequence ID" value="XM_009787192.1"/>
</dbReference>
<comment type="catalytic activity">
    <reaction evidence="1 15">
        <text>S-ubiquitinyl-[E2 ubiquitin-conjugating enzyme]-L-cysteine + [acceptor protein]-L-lysine = [E2 ubiquitin-conjugating enzyme]-L-cysteine + N(6)-ubiquitinyl-[acceptor protein]-L-lysine.</text>
        <dbReference type="EC" id="2.3.2.27"/>
    </reaction>
</comment>
<dbReference type="InterPro" id="IPR039795">
    <property type="entry name" value="LTN1/Rkr1"/>
</dbReference>
<dbReference type="GO" id="GO:0008270">
    <property type="term" value="F:zinc ion binding"/>
    <property type="evidence" value="ECO:0007669"/>
    <property type="project" value="UniProtKB-KW"/>
</dbReference>
<comment type="subcellular location">
    <subcellularLocation>
        <location evidence="2">Cytoplasm</location>
        <location evidence="2">Cytosol</location>
    </subcellularLocation>
</comment>
<dbReference type="InterPro" id="IPR039804">
    <property type="entry name" value="RING-CH-C4HC3_LTN1"/>
</dbReference>
<evidence type="ECO:0000256" key="7">
    <source>
        <dbReference type="ARBA" id="ARBA00022490"/>
    </source>
</evidence>
<dbReference type="InterPro" id="IPR011989">
    <property type="entry name" value="ARM-like"/>
</dbReference>
<evidence type="ECO:0000256" key="9">
    <source>
        <dbReference type="ARBA" id="ARBA00022723"/>
    </source>
</evidence>
<dbReference type="SUPFAM" id="SSF57850">
    <property type="entry name" value="RING/U-box"/>
    <property type="match status" value="1"/>
</dbReference>
<dbReference type="Gene3D" id="1.25.10.10">
    <property type="entry name" value="Leucine-rich Repeat Variant"/>
    <property type="match status" value="1"/>
</dbReference>
<dbReference type="Pfam" id="PF22958">
    <property type="entry name" value="Ltn1_1st"/>
    <property type="match status" value="1"/>
</dbReference>
<dbReference type="GO" id="GO:0061630">
    <property type="term" value="F:ubiquitin protein ligase activity"/>
    <property type="evidence" value="ECO:0007669"/>
    <property type="project" value="UniProtKB-UniRule"/>
</dbReference>
<dbReference type="OrthoDB" id="6108at2759"/>
<evidence type="ECO:0000256" key="3">
    <source>
        <dbReference type="ARBA" id="ARBA00004906"/>
    </source>
</evidence>
<dbReference type="InterPro" id="IPR054478">
    <property type="entry name" value="LTN1_UBC"/>
</dbReference>
<dbReference type="EC" id="2.3.2.27" evidence="5 15"/>
<dbReference type="PROSITE" id="PS50089">
    <property type="entry name" value="ZF_RING_2"/>
    <property type="match status" value="1"/>
</dbReference>
<dbReference type="SUPFAM" id="SSF48371">
    <property type="entry name" value="ARM repeat"/>
    <property type="match status" value="1"/>
</dbReference>
<feature type="region of interest" description="Disordered" evidence="16">
    <location>
        <begin position="1"/>
        <end position="45"/>
    </location>
</feature>
<dbReference type="GO" id="GO:1990116">
    <property type="term" value="P:ribosome-associated ubiquitin-dependent protein catabolic process"/>
    <property type="evidence" value="ECO:0007669"/>
    <property type="project" value="UniProtKB-UniRule"/>
</dbReference>
<keyword evidence="18" id="KW-1185">Reference proteome</keyword>
<comment type="subunit">
    <text evidence="15">Component of the ribosome quality control complex (RQC).</text>
</comment>
<dbReference type="GO" id="GO:0005829">
    <property type="term" value="C:cytosol"/>
    <property type="evidence" value="ECO:0007669"/>
    <property type="project" value="UniProtKB-SubCell"/>
</dbReference>
<dbReference type="Pfam" id="PF23009">
    <property type="entry name" value="UBC_like"/>
    <property type="match status" value="1"/>
</dbReference>
<evidence type="ECO:0000256" key="13">
    <source>
        <dbReference type="ARBA" id="ARBA00022833"/>
    </source>
</evidence>
<evidence type="ECO:0000313" key="19">
    <source>
        <dbReference type="RefSeq" id="XP_009785494.1"/>
    </source>
</evidence>
<dbReference type="SMART" id="SM00184">
    <property type="entry name" value="RING"/>
    <property type="match status" value="1"/>
</dbReference>
<comment type="pathway">
    <text evidence="3 15">Protein modification; protein ubiquitination.</text>
</comment>
<feature type="domain" description="RING-type" evidence="17">
    <location>
        <begin position="1838"/>
        <end position="1885"/>
    </location>
</feature>
<evidence type="ECO:0000256" key="8">
    <source>
        <dbReference type="ARBA" id="ARBA00022679"/>
    </source>
</evidence>
<accession>A0A1U7XEW7</accession>
<name>A0A1U7XEW7_NICSY</name>
<dbReference type="SMART" id="SM00744">
    <property type="entry name" value="RINGv"/>
    <property type="match status" value="1"/>
</dbReference>
<evidence type="ECO:0000256" key="4">
    <source>
        <dbReference type="ARBA" id="ARBA00007997"/>
    </source>
</evidence>
<sequence>MTQEGRKIMGRPKGDGARSKSRPSSSSLAASLLPQGSTPVGFGGYMGTSRVDSSLSAEDSPPFLDIDSEVAQHLKRLARKDPTTKLKALASLSQLFQQKTAKDIIPTIPQWAFEYKKLLLDYSREVRRATHDTMTNLVAIVGRGLVPYLKSLMGPWWFSQFDSVYEVSQAAKRSFQAAFPAPEKRLDVLMLYTSEIFKYIEENLKLTPQSMSDKSVASDELEEMHMQVISSSLLALATLLDVVVSAQPERSVSVAELKRASKAKAIAVSCAENLLSAHKLFLGFLKSESPAIRSATYSVMSSFIKNIPHTIKETDITHLADAILGAFHEKDPSCHSSMWDVILLFSEKFPESWSILKVKKSALSRFWHFLRNGCFGSQQVSYPALLSFLDVLPAQAVEAEKFLLEFFHNLWAGRSLSYSLQLDRLALFRAMREGFLFCLKNTDRFSDAANSHRFQRSLTDQILLKLLWHEYLFSVSSKNQERVFSSMDSSDDGVQPSRQGSRQPNVKIPEGYVQDLGKCIVEILSDFSLLEADLLLQFCSAFQQTCSGVFQQTDSSVENGEGVTEFLSVLNQHAVRKGETWPLVYLVGPTLSKSFPLIKTLDSPNAVRFMAAAVSIFGPRKIIQEIFCIEPEAKQFLHVFKEIFIPWCLQANSPTTSMRLDLLLLLLDDECFAEQWASIVTHATNLEELKSGKGIVDSDCRLSLLAMLVEKAREQTSIRGTFQVPQAAHWHHQLLDSTAISVARAFPPFETSSVSYMRAVLGGIAGDDETNFLSQSTLVLVFEEVLKKLTVFMMDSPFIWVKETCSLILIRDKNTELGFEPSIDVNQMVNFALQALDGGFCALKCLNHEIELVSRILAAIFVIKWECRMATVFNDKFGEETAETIQRRLASCELVHSLDRKIDNQFLFSINIDSRKSLESILVQAVRIAVLKDRNLDAAKVASLCCHWVLELLECLCPDQFGEQKLLDRFLSQDESWPAWVAPDMKDGKRAAVVKTESVSTDTPRDTRFVALIDRLIPKIGFDKIIAGAVSDVSPSSTEDPSNQPTTTLQCHYSRAWLAAEILCTWKWNGGSALCSFLPHLCDYLNSECYTPEDELLDSIVTILLDGALIHGGITELSLSNLPPVTNMDSIGEPFLRAVVSLLSRLFVDDVWGKDKAIFLFYLLQNKLHIGETLNINCLRIFPSVMSVIIRPLSFPFDKDNANMQSASSECCEVQEAIMDWLQRTESFPPLNAWQTGEDMADWFHLVISCYPVRPIEGGKELRPERYVSSTERMLLLELFRKQRKNSALSVINKLPVVQILLSKLILVAVAYCWEEFSDDDWEFVLYRFRWWIEAAVIMMEDVAENVNDVMTDGSGCEQLEVTLKRVNDTVSVKGSTPIQLASNALIGFSLFCNISGLEAKEHADVSDTLKSDRWEMAKDRIIEGVLRLFFSTAATQAMASSYCSEASSIVASSILGHSKFWDLVASLVVESSSIAREKAVKSVEIWGLSKGPVSSLYAMLFSAVTLPSLRCAAYVVILSTEPVSHLALHTADKTSSSDGDACNNQDTDGSTEESLHLREEVSSLLEKLPFEALEMDLLAFERIKVFLAWSLLLSHLVSLPSSSPLRERMVQYIQEFATSTVLDCLFQHIPLEFCVPSSLKKKDSELPPSVSEAAKSATHAITSSSVLFCLESLWPVRPEKIASLAGAIFGLMLCILPAYVRGWFSEIRDRSTSSAIEFFTRAYCSPPLIMNELSQIKKANFSDENFSVIVSKSANEVVATYTKDETGMDLVIRLPASYPLRSVDVDCTKSLGISEVKQRKWLMSMMSFLRNQNGALAEAIRTWKSNFDKEFEGVEECPICYSVLHTSNHSLPRLACKTCKHKFHSACLYKWFSTSHKSTCPLCQSPF</sequence>
<dbReference type="eggNOG" id="KOG0803">
    <property type="taxonomic scope" value="Eukaryota"/>
</dbReference>
<keyword evidence="9 15" id="KW-0479">Metal-binding</keyword>
<keyword evidence="12 15" id="KW-0833">Ubl conjugation pathway</keyword>
<dbReference type="RefSeq" id="XP_009785496.1">
    <property type="nucleotide sequence ID" value="XM_009787194.1"/>
</dbReference>
<keyword evidence="7" id="KW-0963">Cytoplasm</keyword>
<evidence type="ECO:0000256" key="1">
    <source>
        <dbReference type="ARBA" id="ARBA00000900"/>
    </source>
</evidence>
<proteinExistence type="inferred from homology"/>
<dbReference type="GO" id="GO:0043023">
    <property type="term" value="F:ribosomal large subunit binding"/>
    <property type="evidence" value="ECO:0007669"/>
    <property type="project" value="TreeGrafter"/>
</dbReference>
<keyword evidence="8 15" id="KW-0808">Transferase</keyword>
<dbReference type="FunFam" id="3.30.40.10:FF:000038">
    <property type="entry name" value="E3 ubiquitin-protein ligase listerin"/>
    <property type="match status" value="1"/>
</dbReference>
<gene>
    <name evidence="19 20" type="primary">LOC104233754</name>
</gene>
<dbReference type="InterPro" id="IPR016024">
    <property type="entry name" value="ARM-type_fold"/>
</dbReference>
<dbReference type="InterPro" id="IPR011016">
    <property type="entry name" value="Znf_RING-CH"/>
</dbReference>
<dbReference type="GO" id="GO:1990112">
    <property type="term" value="C:RQC complex"/>
    <property type="evidence" value="ECO:0007669"/>
    <property type="project" value="UniProtKB-UniRule"/>
</dbReference>
<dbReference type="InterPro" id="IPR054476">
    <property type="entry name" value="Ltn1_N"/>
</dbReference>
<dbReference type="STRING" id="4096.A0A1U7XEW7"/>
<comment type="function">
    <text evidence="15">E3 ubiquitin-protein ligase. Component of the ribosome quality control complex (RQC), a ribosome-associated complex that mediates ubiquitination and extraction of incompletely synthesized nascent chains for proteasomal degradation.</text>
</comment>
<evidence type="ECO:0000256" key="10">
    <source>
        <dbReference type="ARBA" id="ARBA00022737"/>
    </source>
</evidence>
<dbReference type="Proteomes" id="UP000189701">
    <property type="component" value="Unplaced"/>
</dbReference>
<reference evidence="19 20" key="2">
    <citation type="submission" date="2025-04" db="UniProtKB">
        <authorList>
            <consortium name="RefSeq"/>
        </authorList>
    </citation>
    <scope>IDENTIFICATION</scope>
    <source>
        <tissue evidence="19 20">Leaf</tissue>
    </source>
</reference>
<evidence type="ECO:0000256" key="12">
    <source>
        <dbReference type="ARBA" id="ARBA00022786"/>
    </source>
</evidence>
<evidence type="ECO:0000256" key="6">
    <source>
        <dbReference type="ARBA" id="ARBA00017157"/>
    </source>
</evidence>
<feature type="region of interest" description="Disordered" evidence="16">
    <location>
        <begin position="1532"/>
        <end position="1554"/>
    </location>
</feature>
<dbReference type="InterPro" id="IPR054477">
    <property type="entry name" value="LTN1_E3_ligase_6th"/>
</dbReference>
<dbReference type="InterPro" id="IPR013083">
    <property type="entry name" value="Znf_RING/FYVE/PHD"/>
</dbReference>
<dbReference type="Pfam" id="PF13639">
    <property type="entry name" value="zf-RING_2"/>
    <property type="match status" value="1"/>
</dbReference>
<evidence type="ECO:0000256" key="2">
    <source>
        <dbReference type="ARBA" id="ARBA00004514"/>
    </source>
</evidence>
<evidence type="ECO:0000313" key="20">
    <source>
        <dbReference type="RefSeq" id="XP_009785496.1"/>
    </source>
</evidence>
<evidence type="ECO:0000313" key="18">
    <source>
        <dbReference type="Proteomes" id="UP000189701"/>
    </source>
</evidence>
<comment type="similarity">
    <text evidence="4 15">Belongs to the LTN1 family.</text>
</comment>
<evidence type="ECO:0000256" key="15">
    <source>
        <dbReference type="RuleBase" id="RU367090"/>
    </source>
</evidence>
<dbReference type="Pfam" id="PF22999">
    <property type="entry name" value="LTN1_E3_ligase_6th"/>
    <property type="match status" value="1"/>
</dbReference>
<dbReference type="Gene3D" id="3.30.40.10">
    <property type="entry name" value="Zinc/RING finger domain, C3HC4 (zinc finger)"/>
    <property type="match status" value="1"/>
</dbReference>
<reference evidence="18" key="1">
    <citation type="journal article" date="2013" name="Genome Biol.">
        <title>Reference genomes and transcriptomes of Nicotiana sylvestris and Nicotiana tomentosiformis.</title>
        <authorList>
            <person name="Sierro N."/>
            <person name="Battey J.N."/>
            <person name="Ouadi S."/>
            <person name="Bovet L."/>
            <person name="Goepfert S."/>
            <person name="Bakaher N."/>
            <person name="Peitsch M.C."/>
            <person name="Ivanov N.V."/>
        </authorList>
    </citation>
    <scope>NUCLEOTIDE SEQUENCE [LARGE SCALE GENOMIC DNA]</scope>
</reference>
<dbReference type="PANTHER" id="PTHR12389:SF0">
    <property type="entry name" value="E3 UBIQUITIN-PROTEIN LIGASE LISTERIN"/>
    <property type="match status" value="1"/>
</dbReference>
<dbReference type="GeneID" id="104233754"/>
<dbReference type="GO" id="GO:0072344">
    <property type="term" value="P:rescue of stalled ribosome"/>
    <property type="evidence" value="ECO:0007669"/>
    <property type="project" value="UniProtKB-UniRule"/>
</dbReference>
<feature type="region of interest" description="Disordered" evidence="16">
    <location>
        <begin position="486"/>
        <end position="506"/>
    </location>
</feature>
<dbReference type="KEGG" id="nsy:104233754"/>
<dbReference type="GO" id="GO:0016567">
    <property type="term" value="P:protein ubiquitination"/>
    <property type="evidence" value="ECO:0007669"/>
    <property type="project" value="UniProtKB-UniPathway"/>
</dbReference>
<dbReference type="CDD" id="cd16491">
    <property type="entry name" value="RING-CH-C4HC3_LTN1"/>
    <property type="match status" value="1"/>
</dbReference>
<protein>
    <recommendedName>
        <fullName evidence="6 15">E3 ubiquitin-protein ligase listerin</fullName>
        <ecNumber evidence="5 15">2.3.2.27</ecNumber>
    </recommendedName>
    <alternativeName>
        <fullName evidence="15">RING-type E3 ubiquitin transferase listerin</fullName>
    </alternativeName>
</protein>
<evidence type="ECO:0000256" key="14">
    <source>
        <dbReference type="PROSITE-ProRule" id="PRU00175"/>
    </source>
</evidence>
<keyword evidence="11 14" id="KW-0863">Zinc-finger</keyword>
<feature type="compositionally biased region" description="Polar residues" evidence="16">
    <location>
        <begin position="1534"/>
        <end position="1549"/>
    </location>
</feature>
<dbReference type="PANTHER" id="PTHR12389">
    <property type="entry name" value="ZINC FINGER PROTEIN 294"/>
    <property type="match status" value="1"/>
</dbReference>
<keyword evidence="13 15" id="KW-0862">Zinc</keyword>
<evidence type="ECO:0000256" key="5">
    <source>
        <dbReference type="ARBA" id="ARBA00012483"/>
    </source>
</evidence>
<organism evidence="18 19">
    <name type="scientific">Nicotiana sylvestris</name>
    <name type="common">Wood tobacco</name>
    <name type="synonym">South American tobacco</name>
    <dbReference type="NCBI Taxonomy" id="4096"/>
    <lineage>
        <taxon>Eukaryota</taxon>
        <taxon>Viridiplantae</taxon>
        <taxon>Streptophyta</taxon>
        <taxon>Embryophyta</taxon>
        <taxon>Tracheophyta</taxon>
        <taxon>Spermatophyta</taxon>
        <taxon>Magnoliopsida</taxon>
        <taxon>eudicotyledons</taxon>
        <taxon>Gunneridae</taxon>
        <taxon>Pentapetalae</taxon>
        <taxon>asterids</taxon>
        <taxon>lamiids</taxon>
        <taxon>Solanales</taxon>
        <taxon>Solanaceae</taxon>
        <taxon>Nicotianoideae</taxon>
        <taxon>Nicotianeae</taxon>
        <taxon>Nicotiana</taxon>
    </lineage>
</organism>
<evidence type="ECO:0000256" key="11">
    <source>
        <dbReference type="ARBA" id="ARBA00022771"/>
    </source>
</evidence>
<dbReference type="UniPathway" id="UPA00143"/>